<protein>
    <submittedName>
        <fullName evidence="3">Uncharacterized protein</fullName>
    </submittedName>
</protein>
<evidence type="ECO:0000313" key="4">
    <source>
        <dbReference type="Proteomes" id="UP000001067"/>
    </source>
</evidence>
<organism evidence="4">
    <name type="scientific">Pyrenophora teres f. teres (strain 0-1)</name>
    <name type="common">Barley net blotch fungus</name>
    <name type="synonym">Drechslera teres f. teres</name>
    <dbReference type="NCBI Taxonomy" id="861557"/>
    <lineage>
        <taxon>Eukaryota</taxon>
        <taxon>Fungi</taxon>
        <taxon>Dikarya</taxon>
        <taxon>Ascomycota</taxon>
        <taxon>Pezizomycotina</taxon>
        <taxon>Dothideomycetes</taxon>
        <taxon>Pleosporomycetidae</taxon>
        <taxon>Pleosporales</taxon>
        <taxon>Pleosporineae</taxon>
        <taxon>Pleosporaceae</taxon>
        <taxon>Pyrenophora</taxon>
    </lineage>
</organism>
<dbReference type="AlphaFoldDB" id="E3RTN4"/>
<dbReference type="KEGG" id="pte:PTT_12388"/>
<gene>
    <name evidence="3" type="ORF">PTT_12388</name>
</gene>
<dbReference type="EMBL" id="GL535020">
    <property type="protein sequence ID" value="EFQ90913.1"/>
    <property type="molecule type" value="Genomic_DNA"/>
</dbReference>
<evidence type="ECO:0000256" key="1">
    <source>
        <dbReference type="SAM" id="Coils"/>
    </source>
</evidence>
<sequence length="170" mass="19205">MAIPVVPEDTLPRQATRQYPQYRQFSNSVRQISNIKKRTILEEPGPESKQPVAKRLKAKTVNQSGPLTDMAKQISQLREMLAFRDEQLEYYKEQIQQLKQDAELLRCQGGADNMQNAVAVETTKSSATTSVPTGSLQNLAVQENEREKEKENAYIKARSSEDATEQSMGM</sequence>
<feature type="compositionally biased region" description="Polar residues" evidence="2">
    <location>
        <begin position="125"/>
        <end position="141"/>
    </location>
</feature>
<feature type="region of interest" description="Disordered" evidence="2">
    <location>
        <begin position="125"/>
        <end position="170"/>
    </location>
</feature>
<proteinExistence type="predicted"/>
<evidence type="ECO:0000313" key="3">
    <source>
        <dbReference type="EMBL" id="EFQ90913.1"/>
    </source>
</evidence>
<accession>E3RTN4</accession>
<feature type="coiled-coil region" evidence="1">
    <location>
        <begin position="81"/>
        <end position="108"/>
    </location>
</feature>
<evidence type="ECO:0000256" key="2">
    <source>
        <dbReference type="SAM" id="MobiDB-lite"/>
    </source>
</evidence>
<feature type="compositionally biased region" description="Basic and acidic residues" evidence="2">
    <location>
        <begin position="143"/>
        <end position="161"/>
    </location>
</feature>
<keyword evidence="1" id="KW-0175">Coiled coil</keyword>
<dbReference type="Proteomes" id="UP000001067">
    <property type="component" value="Unassembled WGS sequence"/>
</dbReference>
<keyword evidence="4" id="KW-1185">Reference proteome</keyword>
<name>E3RTN4_PYRTT</name>
<reference evidence="3 4" key="1">
    <citation type="journal article" date="2010" name="Genome Biol.">
        <title>A first genome assembly of the barley fungal pathogen Pyrenophora teres f. teres.</title>
        <authorList>
            <person name="Ellwood S.R."/>
            <person name="Liu Z."/>
            <person name="Syme R.A."/>
            <person name="Lai Z."/>
            <person name="Hane J.K."/>
            <person name="Keiper F."/>
            <person name="Moffat C.S."/>
            <person name="Oliver R.P."/>
            <person name="Friesen T.L."/>
        </authorList>
    </citation>
    <scope>NUCLEOTIDE SEQUENCE [LARGE SCALE GENOMIC DNA]</scope>
    <source>
        <strain evidence="3 4">0-1</strain>
    </source>
</reference>
<dbReference type="HOGENOM" id="CLU_1571440_0_0_1"/>